<dbReference type="FunFam" id="4.10.240.10:FF:000075">
    <property type="entry name" value="Transcriptional regulatory protein moc3"/>
    <property type="match status" value="1"/>
</dbReference>
<dbReference type="GO" id="GO:0007618">
    <property type="term" value="P:mating"/>
    <property type="evidence" value="ECO:0007669"/>
    <property type="project" value="UniProtKB-ARBA"/>
</dbReference>
<feature type="compositionally biased region" description="Low complexity" evidence="8">
    <location>
        <begin position="213"/>
        <end position="226"/>
    </location>
</feature>
<dbReference type="InterPro" id="IPR001138">
    <property type="entry name" value="Zn2Cys6_DnaBD"/>
</dbReference>
<sequence>MNSPVTSNFSQYYYYQQQGVQPQPIPHGDPSYYNPQHQQLPQGYYYMNQPPPPPPQQQNFQNPHVLIGPGQSLPMYDENNALINKRRIIKRRTRTGCLTCRKRRIKCDERKPTCFNCERSKKVCLGYQDLSNLQPRKRNRDTSLDLPKDDQNEQQMKHIRSNNVNNGIERRNYEMMMVPAGYQEMVNNSNTNKNHSSGILPPNGPPPPHHHPIPISDQQQQQQQPVPVPVQHLNPCYVTTNPAPRVAVSDLLK</sequence>
<dbReference type="OrthoDB" id="3598904at2759"/>
<dbReference type="GO" id="GO:1900239">
    <property type="term" value="P:regulation of phenotypic switching"/>
    <property type="evidence" value="ECO:0007669"/>
    <property type="project" value="UniProtKB-ARBA"/>
</dbReference>
<keyword evidence="4" id="KW-0843">Virulence</keyword>
<evidence type="ECO:0000313" key="10">
    <source>
        <dbReference type="EMBL" id="EER33703.1"/>
    </source>
</evidence>
<keyword evidence="1" id="KW-0479">Metal-binding</keyword>
<feature type="region of interest" description="Disordered" evidence="8">
    <location>
        <begin position="135"/>
        <end position="170"/>
    </location>
</feature>
<dbReference type="SUPFAM" id="SSF57701">
    <property type="entry name" value="Zn2/Cys6 DNA-binding domain"/>
    <property type="match status" value="1"/>
</dbReference>
<dbReference type="KEGG" id="ctp:CTRG_02521"/>
<proteinExistence type="predicted"/>
<dbReference type="PANTHER" id="PTHR36206">
    <property type="entry name" value="ASPERCRYPTIN BIOSYNTHESIS CLUSTER-SPECIFIC TRANSCRIPTION REGULATOR ATNN-RELATED"/>
    <property type="match status" value="1"/>
</dbReference>
<dbReference type="GO" id="GO:0044403">
    <property type="term" value="P:biological process involved in symbiotic interaction"/>
    <property type="evidence" value="ECO:0007669"/>
    <property type="project" value="UniProtKB-ARBA"/>
</dbReference>
<feature type="domain" description="Zn(2)-C6 fungal-type" evidence="9">
    <location>
        <begin position="96"/>
        <end position="124"/>
    </location>
</feature>
<dbReference type="GeneID" id="8299114"/>
<evidence type="ECO:0000256" key="7">
    <source>
        <dbReference type="ARBA" id="ARBA00023242"/>
    </source>
</evidence>
<dbReference type="eggNOG" id="ENOG502S9F6">
    <property type="taxonomic scope" value="Eukaryota"/>
</dbReference>
<evidence type="ECO:0000256" key="1">
    <source>
        <dbReference type="ARBA" id="ARBA00022723"/>
    </source>
</evidence>
<evidence type="ECO:0000256" key="3">
    <source>
        <dbReference type="ARBA" id="ARBA00023015"/>
    </source>
</evidence>
<dbReference type="GO" id="GO:0008270">
    <property type="term" value="F:zinc ion binding"/>
    <property type="evidence" value="ECO:0007669"/>
    <property type="project" value="InterPro"/>
</dbReference>
<organism evidence="10 11">
    <name type="scientific">Candida tropicalis (strain ATCC MYA-3404 / T1)</name>
    <name type="common">Yeast</name>
    <dbReference type="NCBI Taxonomy" id="294747"/>
    <lineage>
        <taxon>Eukaryota</taxon>
        <taxon>Fungi</taxon>
        <taxon>Dikarya</taxon>
        <taxon>Ascomycota</taxon>
        <taxon>Saccharomycotina</taxon>
        <taxon>Pichiomycetes</taxon>
        <taxon>Debaryomycetaceae</taxon>
        <taxon>Candida/Lodderomyces clade</taxon>
        <taxon>Candida</taxon>
    </lineage>
</organism>
<dbReference type="SMART" id="SM00066">
    <property type="entry name" value="GAL4"/>
    <property type="match status" value="1"/>
</dbReference>
<evidence type="ECO:0000259" key="9">
    <source>
        <dbReference type="PROSITE" id="PS50048"/>
    </source>
</evidence>
<dbReference type="GO" id="GO:1900428">
    <property type="term" value="P:regulation of filamentous growth of a population of unicellular organisms"/>
    <property type="evidence" value="ECO:0007669"/>
    <property type="project" value="UniProtKB-ARBA"/>
</dbReference>
<dbReference type="PROSITE" id="PS00463">
    <property type="entry name" value="ZN2_CY6_FUNGAL_1"/>
    <property type="match status" value="1"/>
</dbReference>
<name>C5M7Z9_CANTT</name>
<dbReference type="CDD" id="cd00067">
    <property type="entry name" value="GAL4"/>
    <property type="match status" value="1"/>
</dbReference>
<feature type="compositionally biased region" description="Basic and acidic residues" evidence="8">
    <location>
        <begin position="140"/>
        <end position="151"/>
    </location>
</feature>
<reference evidence="10 11" key="1">
    <citation type="journal article" date="2009" name="Nature">
        <title>Evolution of pathogenicity and sexual reproduction in eight Candida genomes.</title>
        <authorList>
            <person name="Butler G."/>
            <person name="Rasmussen M.D."/>
            <person name="Lin M.F."/>
            <person name="Santos M.A."/>
            <person name="Sakthikumar S."/>
            <person name="Munro C.A."/>
            <person name="Rheinbay E."/>
            <person name="Grabherr M."/>
            <person name="Forche A."/>
            <person name="Reedy J.L."/>
            <person name="Agrafioti I."/>
            <person name="Arnaud M.B."/>
            <person name="Bates S."/>
            <person name="Brown A.J."/>
            <person name="Brunke S."/>
            <person name="Costanzo M.C."/>
            <person name="Fitzpatrick D.A."/>
            <person name="de Groot P.W."/>
            <person name="Harris D."/>
            <person name="Hoyer L.L."/>
            <person name="Hube B."/>
            <person name="Klis F.M."/>
            <person name="Kodira C."/>
            <person name="Lennard N."/>
            <person name="Logue M.E."/>
            <person name="Martin R."/>
            <person name="Neiman A.M."/>
            <person name="Nikolaou E."/>
            <person name="Quail M.A."/>
            <person name="Quinn J."/>
            <person name="Santos M.C."/>
            <person name="Schmitzberger F.F."/>
            <person name="Sherlock G."/>
            <person name="Shah P."/>
            <person name="Silverstein K.A."/>
            <person name="Skrzypek M.S."/>
            <person name="Soll D."/>
            <person name="Staggs R."/>
            <person name="Stansfield I."/>
            <person name="Stumpf M.P."/>
            <person name="Sudbery P.E."/>
            <person name="Srikantha T."/>
            <person name="Zeng Q."/>
            <person name="Berman J."/>
            <person name="Berriman M."/>
            <person name="Heitman J."/>
            <person name="Gow N.A."/>
            <person name="Lorenz M.C."/>
            <person name="Birren B.W."/>
            <person name="Kellis M."/>
            <person name="Cuomo C.A."/>
        </authorList>
    </citation>
    <scope>NUCLEOTIDE SEQUENCE [LARGE SCALE GENOMIC DNA]</scope>
    <source>
        <strain evidence="11">ATCC MYA-3404 / T1</strain>
    </source>
</reference>
<keyword evidence="2" id="KW-0862">Zinc</keyword>
<dbReference type="AlphaFoldDB" id="C5M7Z9"/>
<dbReference type="Gene3D" id="4.10.240.10">
    <property type="entry name" value="Zn(2)-C6 fungal-type DNA-binding domain"/>
    <property type="match status" value="1"/>
</dbReference>
<dbReference type="HOGENOM" id="CLU_1098369_0_0_1"/>
<feature type="region of interest" description="Disordered" evidence="8">
    <location>
        <begin position="186"/>
        <end position="226"/>
    </location>
</feature>
<dbReference type="InterPro" id="IPR036864">
    <property type="entry name" value="Zn2-C6_fun-type_DNA-bd_sf"/>
</dbReference>
<keyword evidence="6" id="KW-0804">Transcription</keyword>
<dbReference type="VEuPathDB" id="FungiDB:CTRG_02521"/>
<keyword evidence="3" id="KW-0805">Transcription regulation</keyword>
<evidence type="ECO:0000256" key="4">
    <source>
        <dbReference type="ARBA" id="ARBA00023026"/>
    </source>
</evidence>
<dbReference type="RefSeq" id="XP_002548224.1">
    <property type="nucleotide sequence ID" value="XM_002548178.1"/>
</dbReference>
<feature type="compositionally biased region" description="Polar residues" evidence="8">
    <location>
        <begin position="186"/>
        <end position="195"/>
    </location>
</feature>
<keyword evidence="11" id="KW-1185">Reference proteome</keyword>
<dbReference type="GO" id="GO:0070783">
    <property type="term" value="P:growth of unicellular organism as a thread of attached cells"/>
    <property type="evidence" value="ECO:0007669"/>
    <property type="project" value="UniProtKB-ARBA"/>
</dbReference>
<dbReference type="STRING" id="294747.C5M7Z9"/>
<evidence type="ECO:0000256" key="2">
    <source>
        <dbReference type="ARBA" id="ARBA00022833"/>
    </source>
</evidence>
<dbReference type="Proteomes" id="UP000002037">
    <property type="component" value="Unassembled WGS sequence"/>
</dbReference>
<gene>
    <name evidence="10" type="ORF">CTRG_02521</name>
</gene>
<evidence type="ECO:0000313" key="11">
    <source>
        <dbReference type="Proteomes" id="UP000002037"/>
    </source>
</evidence>
<evidence type="ECO:0000256" key="5">
    <source>
        <dbReference type="ARBA" id="ARBA00023125"/>
    </source>
</evidence>
<dbReference type="InterPro" id="IPR052360">
    <property type="entry name" value="Transcr_Regulatory_Proteins"/>
</dbReference>
<dbReference type="GO" id="GO:0000981">
    <property type="term" value="F:DNA-binding transcription factor activity, RNA polymerase II-specific"/>
    <property type="evidence" value="ECO:0007669"/>
    <property type="project" value="InterPro"/>
</dbReference>
<keyword evidence="7" id="KW-0539">Nucleus</keyword>
<dbReference type="PANTHER" id="PTHR36206:SF13">
    <property type="entry name" value="TRANSCRIPTIONAL REGULATORY PROTEIN MOC3"/>
    <property type="match status" value="1"/>
</dbReference>
<accession>C5M7Z9</accession>
<dbReference type="Pfam" id="PF00172">
    <property type="entry name" value="Zn_clus"/>
    <property type="match status" value="1"/>
</dbReference>
<dbReference type="GO" id="GO:0003677">
    <property type="term" value="F:DNA binding"/>
    <property type="evidence" value="ECO:0007669"/>
    <property type="project" value="UniProtKB-KW"/>
</dbReference>
<keyword evidence="5" id="KW-0238">DNA-binding</keyword>
<protein>
    <recommendedName>
        <fullName evidence="9">Zn(2)-C6 fungal-type domain-containing protein</fullName>
    </recommendedName>
</protein>
<dbReference type="EMBL" id="GG692397">
    <property type="protein sequence ID" value="EER33703.1"/>
    <property type="molecule type" value="Genomic_DNA"/>
</dbReference>
<evidence type="ECO:0000256" key="6">
    <source>
        <dbReference type="ARBA" id="ARBA00023163"/>
    </source>
</evidence>
<evidence type="ECO:0000256" key="8">
    <source>
        <dbReference type="SAM" id="MobiDB-lite"/>
    </source>
</evidence>
<dbReference type="PROSITE" id="PS50048">
    <property type="entry name" value="ZN2_CY6_FUNGAL_2"/>
    <property type="match status" value="1"/>
</dbReference>